<organism evidence="1 2">
    <name type="scientific">Plasmopara halstedii</name>
    <name type="common">Downy mildew of sunflower</name>
    <dbReference type="NCBI Taxonomy" id="4781"/>
    <lineage>
        <taxon>Eukaryota</taxon>
        <taxon>Sar</taxon>
        <taxon>Stramenopiles</taxon>
        <taxon>Oomycota</taxon>
        <taxon>Peronosporomycetes</taxon>
        <taxon>Peronosporales</taxon>
        <taxon>Peronosporaceae</taxon>
        <taxon>Plasmopara</taxon>
    </lineage>
</organism>
<reference evidence="2" key="1">
    <citation type="submission" date="2014-09" db="EMBL/GenBank/DDBJ databases">
        <authorList>
            <person name="Sharma Rahul"/>
            <person name="Thines Marco"/>
        </authorList>
    </citation>
    <scope>NUCLEOTIDE SEQUENCE [LARGE SCALE GENOMIC DNA]</scope>
</reference>
<dbReference type="Proteomes" id="UP000054928">
    <property type="component" value="Unassembled WGS sequence"/>
</dbReference>
<proteinExistence type="predicted"/>
<dbReference type="EMBL" id="CCYD01000428">
    <property type="protein sequence ID" value="CEG39323.1"/>
    <property type="molecule type" value="Genomic_DNA"/>
</dbReference>
<evidence type="ECO:0000313" key="2">
    <source>
        <dbReference type="Proteomes" id="UP000054928"/>
    </source>
</evidence>
<sequence length="57" mass="6720">MFKLPRLDMRYLEEQQRHVAYRKGGGDESGPMFHPNWRAVKLCAQYCDAKQLFSTTI</sequence>
<protein>
    <submittedName>
        <fullName evidence="1">Uncharacterized protein</fullName>
    </submittedName>
</protein>
<dbReference type="RefSeq" id="XP_024575692.1">
    <property type="nucleotide sequence ID" value="XM_024724857.1"/>
</dbReference>
<accession>A0A0N7L4Q4</accession>
<dbReference type="GeneID" id="36404632"/>
<name>A0A0N7L4Q4_PLAHL</name>
<evidence type="ECO:0000313" key="1">
    <source>
        <dbReference type="EMBL" id="CEG39323.1"/>
    </source>
</evidence>
<dbReference type="AlphaFoldDB" id="A0A0N7L4Q4"/>
<keyword evidence="2" id="KW-1185">Reference proteome</keyword>